<dbReference type="HOGENOM" id="CLU_2401724_0_0_1"/>
<name>E3NG37_CAERE</name>
<evidence type="ECO:0000313" key="2">
    <source>
        <dbReference type="Proteomes" id="UP000008281"/>
    </source>
</evidence>
<proteinExistence type="predicted"/>
<dbReference type="Proteomes" id="UP000008281">
    <property type="component" value="Unassembled WGS sequence"/>
</dbReference>
<keyword evidence="2" id="KW-1185">Reference proteome</keyword>
<dbReference type="InParanoid" id="E3NG37"/>
<sequence length="93" mass="10679">MKRHKKTAQWDSHHAKTKSIELDLGLSSSKWIVQTWLQDAVTKNLENNEEGDHDEHLPQTVILDQNDYPFKYDINATDDGMVMDRLCSKIGGP</sequence>
<accession>E3NG37</accession>
<organism evidence="2">
    <name type="scientific">Caenorhabditis remanei</name>
    <name type="common">Caenorhabditis vulgaris</name>
    <dbReference type="NCBI Taxonomy" id="31234"/>
    <lineage>
        <taxon>Eukaryota</taxon>
        <taxon>Metazoa</taxon>
        <taxon>Ecdysozoa</taxon>
        <taxon>Nematoda</taxon>
        <taxon>Chromadorea</taxon>
        <taxon>Rhabditida</taxon>
        <taxon>Rhabditina</taxon>
        <taxon>Rhabditomorpha</taxon>
        <taxon>Rhabditoidea</taxon>
        <taxon>Rhabditidae</taxon>
        <taxon>Peloderinae</taxon>
        <taxon>Caenorhabditis</taxon>
    </lineage>
</organism>
<dbReference type="EMBL" id="DS268648">
    <property type="protein sequence ID" value="EFO96654.1"/>
    <property type="molecule type" value="Genomic_DNA"/>
</dbReference>
<protein>
    <submittedName>
        <fullName evidence="1">Uncharacterized protein</fullName>
    </submittedName>
</protein>
<reference evidence="1" key="1">
    <citation type="submission" date="2007-07" db="EMBL/GenBank/DDBJ databases">
        <title>PCAP assembly of the Caenorhabditis remanei genome.</title>
        <authorList>
            <consortium name="The Caenorhabditis remanei Sequencing Consortium"/>
            <person name="Wilson R.K."/>
        </authorList>
    </citation>
    <scope>NUCLEOTIDE SEQUENCE [LARGE SCALE GENOMIC DNA]</scope>
    <source>
        <strain evidence="1">PB4641</strain>
    </source>
</reference>
<gene>
    <name evidence="1" type="ORF">CRE_02650</name>
</gene>
<evidence type="ECO:0000313" key="1">
    <source>
        <dbReference type="EMBL" id="EFO96654.1"/>
    </source>
</evidence>
<dbReference type="AlphaFoldDB" id="E3NG37"/>